<sequence>MTLRQGCHDSDCMQSACSPLPLAGEGQGEMAGAGRPTRFTSSMLQPSPQPSPALTPQSCNRI</sequence>
<gene>
    <name evidence="2" type="ORF">DN412_28170</name>
</gene>
<evidence type="ECO:0000313" key="2">
    <source>
        <dbReference type="EMBL" id="RDK07037.1"/>
    </source>
</evidence>
<proteinExistence type="predicted"/>
<feature type="region of interest" description="Disordered" evidence="1">
    <location>
        <begin position="18"/>
        <end position="62"/>
    </location>
</feature>
<reference evidence="3" key="1">
    <citation type="submission" date="2018-06" db="EMBL/GenBank/DDBJ databases">
        <authorList>
            <person name="Feng T."/>
            <person name="Jeon C.O."/>
        </authorList>
    </citation>
    <scope>NUCLEOTIDE SEQUENCE [LARGE SCALE GENOMIC DNA]</scope>
    <source>
        <strain evidence="3">S23</strain>
    </source>
</reference>
<evidence type="ECO:0000313" key="3">
    <source>
        <dbReference type="Proteomes" id="UP000255165"/>
    </source>
</evidence>
<name>A0A370NN54_9BURK</name>
<keyword evidence="3" id="KW-1185">Reference proteome</keyword>
<dbReference type="Proteomes" id="UP000255165">
    <property type="component" value="Unassembled WGS sequence"/>
</dbReference>
<dbReference type="EMBL" id="QKWJ01000049">
    <property type="protein sequence ID" value="RDK07037.1"/>
    <property type="molecule type" value="Genomic_DNA"/>
</dbReference>
<accession>A0A370NN54</accession>
<feature type="compositionally biased region" description="Low complexity" evidence="1">
    <location>
        <begin position="32"/>
        <end position="46"/>
    </location>
</feature>
<protein>
    <submittedName>
        <fullName evidence="2">Uncharacterized protein</fullName>
    </submittedName>
</protein>
<evidence type="ECO:0000256" key="1">
    <source>
        <dbReference type="SAM" id="MobiDB-lite"/>
    </source>
</evidence>
<dbReference type="AlphaFoldDB" id="A0A370NN54"/>
<organism evidence="2 3">
    <name type="scientific">Cupriavidus lacunae</name>
    <dbReference type="NCBI Taxonomy" id="2666307"/>
    <lineage>
        <taxon>Bacteria</taxon>
        <taxon>Pseudomonadati</taxon>
        <taxon>Pseudomonadota</taxon>
        <taxon>Betaproteobacteria</taxon>
        <taxon>Burkholderiales</taxon>
        <taxon>Burkholderiaceae</taxon>
        <taxon>Cupriavidus</taxon>
    </lineage>
</organism>
<comment type="caution">
    <text evidence="2">The sequence shown here is derived from an EMBL/GenBank/DDBJ whole genome shotgun (WGS) entry which is preliminary data.</text>
</comment>